<sequence>MTRPPMVLIAGPCRRGTGDDPEKMSRNLRRLEEAPRGADEIEAFDGMTGLP</sequence>
<reference evidence="1 2" key="1">
    <citation type="submission" date="2020-08" db="EMBL/GenBank/DDBJ databases">
        <title>Genomic Encyclopedia of Type Strains, Phase IV (KMG-IV): sequencing the most valuable type-strain genomes for metagenomic binning, comparative biology and taxonomic classification.</title>
        <authorList>
            <person name="Goeker M."/>
        </authorList>
    </citation>
    <scope>NUCLEOTIDE SEQUENCE [LARGE SCALE GENOMIC DNA]</scope>
    <source>
        <strain evidence="1 2">DSM 21458</strain>
    </source>
</reference>
<dbReference type="Proteomes" id="UP000569951">
    <property type="component" value="Unassembled WGS sequence"/>
</dbReference>
<gene>
    <name evidence="1" type="ORF">HNR42_002951</name>
</gene>
<proteinExistence type="predicted"/>
<dbReference type="AlphaFoldDB" id="A0A841I126"/>
<keyword evidence="2" id="KW-1185">Reference proteome</keyword>
<accession>A0A841I126</accession>
<name>A0A841I126_9DEIO</name>
<dbReference type="RefSeq" id="WP_221277135.1">
    <property type="nucleotide sequence ID" value="NZ_JACHHG010000012.1"/>
</dbReference>
<organism evidence="1 2">
    <name type="scientific">Deinobacterium chartae</name>
    <dbReference type="NCBI Taxonomy" id="521158"/>
    <lineage>
        <taxon>Bacteria</taxon>
        <taxon>Thermotogati</taxon>
        <taxon>Deinococcota</taxon>
        <taxon>Deinococci</taxon>
        <taxon>Deinococcales</taxon>
        <taxon>Deinococcaceae</taxon>
        <taxon>Deinobacterium</taxon>
    </lineage>
</organism>
<evidence type="ECO:0000313" key="1">
    <source>
        <dbReference type="EMBL" id="MBB6099501.1"/>
    </source>
</evidence>
<comment type="caution">
    <text evidence="1">The sequence shown here is derived from an EMBL/GenBank/DDBJ whole genome shotgun (WGS) entry which is preliminary data.</text>
</comment>
<dbReference type="EMBL" id="JACHHG010000012">
    <property type="protein sequence ID" value="MBB6099501.1"/>
    <property type="molecule type" value="Genomic_DNA"/>
</dbReference>
<protein>
    <submittedName>
        <fullName evidence="1">Uncharacterized protein</fullName>
    </submittedName>
</protein>
<evidence type="ECO:0000313" key="2">
    <source>
        <dbReference type="Proteomes" id="UP000569951"/>
    </source>
</evidence>